<feature type="domain" description="GST N-terminal" evidence="1">
    <location>
        <begin position="12"/>
        <end position="104"/>
    </location>
</feature>
<dbReference type="Gene3D" id="1.20.1050.10">
    <property type="match status" value="1"/>
</dbReference>
<dbReference type="FunFam" id="1.20.1050.10:FF:000051">
    <property type="entry name" value="Glutathione S-transferase"/>
    <property type="match status" value="1"/>
</dbReference>
<gene>
    <name evidence="3" type="ORF">yc1106_08139</name>
</gene>
<dbReference type="GO" id="GO:0006749">
    <property type="term" value="P:glutathione metabolic process"/>
    <property type="evidence" value="ECO:0007669"/>
    <property type="project" value="TreeGrafter"/>
</dbReference>
<dbReference type="PROSITE" id="PS50404">
    <property type="entry name" value="GST_NTER"/>
    <property type="match status" value="1"/>
</dbReference>
<dbReference type="InterPro" id="IPR036249">
    <property type="entry name" value="Thioredoxin-like_sf"/>
</dbReference>
<dbReference type="EMBL" id="CP089279">
    <property type="protein sequence ID" value="USP80865.1"/>
    <property type="molecule type" value="Genomic_DNA"/>
</dbReference>
<dbReference type="OrthoDB" id="414243at2759"/>
<dbReference type="GO" id="GO:0004364">
    <property type="term" value="F:glutathione transferase activity"/>
    <property type="evidence" value="ECO:0007669"/>
    <property type="project" value="TreeGrafter"/>
</dbReference>
<organism evidence="3 4">
    <name type="scientific">Curvularia clavata</name>
    <dbReference type="NCBI Taxonomy" id="95742"/>
    <lineage>
        <taxon>Eukaryota</taxon>
        <taxon>Fungi</taxon>
        <taxon>Dikarya</taxon>
        <taxon>Ascomycota</taxon>
        <taxon>Pezizomycotina</taxon>
        <taxon>Dothideomycetes</taxon>
        <taxon>Pleosporomycetidae</taxon>
        <taxon>Pleosporales</taxon>
        <taxon>Pleosporineae</taxon>
        <taxon>Pleosporaceae</taxon>
        <taxon>Curvularia</taxon>
    </lineage>
</organism>
<dbReference type="InterPro" id="IPR004045">
    <property type="entry name" value="Glutathione_S-Trfase_N"/>
</dbReference>
<dbReference type="InterPro" id="IPR036282">
    <property type="entry name" value="Glutathione-S-Trfase_C_sf"/>
</dbReference>
<protein>
    <submittedName>
        <fullName evidence="3">Glutathione S-transferase</fullName>
    </submittedName>
</protein>
<dbReference type="InterPro" id="IPR004046">
    <property type="entry name" value="GST_C"/>
</dbReference>
<evidence type="ECO:0000259" key="2">
    <source>
        <dbReference type="PROSITE" id="PS50405"/>
    </source>
</evidence>
<evidence type="ECO:0000313" key="4">
    <source>
        <dbReference type="Proteomes" id="UP001056012"/>
    </source>
</evidence>
<accession>A0A9Q8ZEP7</accession>
<dbReference type="PANTHER" id="PTHR11571:SF263">
    <property type="entry name" value="GLUTATHIONE S-TRANSFERASE"/>
    <property type="match status" value="1"/>
</dbReference>
<reference evidence="3" key="1">
    <citation type="submission" date="2021-12" db="EMBL/GenBank/DDBJ databases">
        <title>Curvularia clavata genome.</title>
        <authorList>
            <person name="Cao Y."/>
        </authorList>
    </citation>
    <scope>NUCLEOTIDE SEQUENCE</scope>
    <source>
        <strain evidence="3">Yc1106</strain>
    </source>
</reference>
<evidence type="ECO:0000259" key="1">
    <source>
        <dbReference type="PROSITE" id="PS50404"/>
    </source>
</evidence>
<dbReference type="CDD" id="cd03192">
    <property type="entry name" value="GST_C_Sigma_like"/>
    <property type="match status" value="1"/>
</dbReference>
<dbReference type="PROSITE" id="PS50405">
    <property type="entry name" value="GST_CTER"/>
    <property type="match status" value="1"/>
</dbReference>
<evidence type="ECO:0000313" key="3">
    <source>
        <dbReference type="EMBL" id="USP80865.1"/>
    </source>
</evidence>
<dbReference type="SUPFAM" id="SSF52833">
    <property type="entry name" value="Thioredoxin-like"/>
    <property type="match status" value="1"/>
</dbReference>
<dbReference type="VEuPathDB" id="FungiDB:yc1106_08139"/>
<dbReference type="Gene3D" id="3.40.30.10">
    <property type="entry name" value="Glutaredoxin"/>
    <property type="match status" value="1"/>
</dbReference>
<dbReference type="Proteomes" id="UP001056012">
    <property type="component" value="Chromosome 6"/>
</dbReference>
<dbReference type="InterPro" id="IPR010987">
    <property type="entry name" value="Glutathione-S-Trfase_C-like"/>
</dbReference>
<name>A0A9Q8ZEP7_CURCL</name>
<dbReference type="Pfam" id="PF14497">
    <property type="entry name" value="GST_C_3"/>
    <property type="match status" value="1"/>
</dbReference>
<dbReference type="PANTHER" id="PTHR11571">
    <property type="entry name" value="GLUTATHIONE S-TRANSFERASE"/>
    <property type="match status" value="1"/>
</dbReference>
<dbReference type="SUPFAM" id="SSF47616">
    <property type="entry name" value="GST C-terminal domain-like"/>
    <property type="match status" value="1"/>
</dbReference>
<keyword evidence="4" id="KW-1185">Reference proteome</keyword>
<dbReference type="AlphaFoldDB" id="A0A9Q8ZEP7"/>
<proteinExistence type="predicted"/>
<feature type="domain" description="GST C-terminal" evidence="2">
    <location>
        <begin position="106"/>
        <end position="253"/>
    </location>
</feature>
<dbReference type="InterPro" id="IPR050213">
    <property type="entry name" value="GST_superfamily"/>
</dbReference>
<sequence>MATNKKARTQPPYELLYWPGIPGRGEFVRLVFEAAGVSYKDPANEPDGPGAQVVVSLTSPDVKPPVFAPPALKVPGEGKNDAPLIIYQTPAILSYLGEKLDLAGEDEVDKMTVLSHTLTALDLNNEAHDTHHPIATGKYYEDQKDEALKKATDFRENRIPKFLGFFERVLKSNEDQGQGKFLVGGKLSYADTTLWHVLSGLEFAFPNEIKATKKDYPLLFGSFYDNVVQTKGIKDYLEIGLLALGELEVDTLASEALVDLAVGVEPVVNTAALLLVENDLEDLAAVLTGAETLANNLDGVDEVGQDSVVDSSESSRLGTLLGLGSAGAVGTLGAGENAAGSNDQDVAVRELLLELTGEAVAC</sequence>